<dbReference type="EMBL" id="KD059886">
    <property type="protein sequence ID" value="EMS64160.1"/>
    <property type="molecule type" value="Genomic_DNA"/>
</dbReference>
<organism evidence="1">
    <name type="scientific">Triticum urartu</name>
    <name type="common">Red wild einkorn</name>
    <name type="synonym">Crithodium urartu</name>
    <dbReference type="NCBI Taxonomy" id="4572"/>
    <lineage>
        <taxon>Eukaryota</taxon>
        <taxon>Viridiplantae</taxon>
        <taxon>Streptophyta</taxon>
        <taxon>Embryophyta</taxon>
        <taxon>Tracheophyta</taxon>
        <taxon>Spermatophyta</taxon>
        <taxon>Magnoliopsida</taxon>
        <taxon>Liliopsida</taxon>
        <taxon>Poales</taxon>
        <taxon>Poaceae</taxon>
        <taxon>BOP clade</taxon>
        <taxon>Pooideae</taxon>
        <taxon>Triticodae</taxon>
        <taxon>Triticeae</taxon>
        <taxon>Triticinae</taxon>
        <taxon>Triticum</taxon>
    </lineage>
</organism>
<protein>
    <submittedName>
        <fullName evidence="1">Uncharacterized protein</fullName>
    </submittedName>
</protein>
<name>M8AGZ1_TRIUA</name>
<sequence length="58" mass="6428">MMQWIIGSGPSGRNAKRIIHSGDVVDITADVEWKLTGSGPWNIENGTYYTPGHTEVRK</sequence>
<proteinExistence type="predicted"/>
<dbReference type="STRING" id="4572.M8AGZ1"/>
<reference evidence="1" key="1">
    <citation type="journal article" date="2013" name="Nature">
        <title>Draft genome of the wheat A-genome progenitor Triticum urartu.</title>
        <authorList>
            <person name="Ling H.Q."/>
            <person name="Zhao S."/>
            <person name="Liu D."/>
            <person name="Wang J."/>
            <person name="Sun H."/>
            <person name="Zhang C."/>
            <person name="Fan H."/>
            <person name="Li D."/>
            <person name="Dong L."/>
            <person name="Tao Y."/>
            <person name="Gao C."/>
            <person name="Wu H."/>
            <person name="Li Y."/>
            <person name="Cui Y."/>
            <person name="Guo X."/>
            <person name="Zheng S."/>
            <person name="Wang B."/>
            <person name="Yu K."/>
            <person name="Liang Q."/>
            <person name="Yang W."/>
            <person name="Lou X."/>
            <person name="Chen J."/>
            <person name="Feng M."/>
            <person name="Jian J."/>
            <person name="Zhang X."/>
            <person name="Luo G."/>
            <person name="Jiang Y."/>
            <person name="Liu J."/>
            <person name="Wang Z."/>
            <person name="Sha Y."/>
            <person name="Zhang B."/>
            <person name="Wu H."/>
            <person name="Tang D."/>
            <person name="Shen Q."/>
            <person name="Xue P."/>
            <person name="Zou S."/>
            <person name="Wang X."/>
            <person name="Liu X."/>
            <person name="Wang F."/>
            <person name="Yang Y."/>
            <person name="An X."/>
            <person name="Dong Z."/>
            <person name="Zhang K."/>
            <person name="Zhang X."/>
            <person name="Luo M.C."/>
            <person name="Dvorak J."/>
            <person name="Tong Y."/>
            <person name="Wang J."/>
            <person name="Yang H."/>
            <person name="Li Z."/>
            <person name="Wang D."/>
            <person name="Zhang A."/>
            <person name="Wang J."/>
        </authorList>
    </citation>
    <scope>NUCLEOTIDE SEQUENCE</scope>
</reference>
<accession>M8AGZ1</accession>
<evidence type="ECO:0000313" key="1">
    <source>
        <dbReference type="EMBL" id="EMS64160.1"/>
    </source>
</evidence>
<gene>
    <name evidence="1" type="ORF">TRIUR3_31009</name>
</gene>
<dbReference type="AlphaFoldDB" id="M8AGZ1"/>